<dbReference type="Proteomes" id="UP000050509">
    <property type="component" value="Unassembled WGS sequence"/>
</dbReference>
<proteinExistence type="predicted"/>
<sequence length="195" mass="22282">MLAMIAAIAPTAPPDEEHDMEAGLVEHALDVLRTVGLTLSEFVELEERPEQFGGTENQGWHIVIRALLRQHWSEITETLVPPFEFHGDQQIIYRASQEFQMMVSNLLSNERLNGSLTVDVTRADVDAALWRWLEKAIQRIMEDTPWYTGMPSSNFHYLYEECMRDVRNARRREEQAKNEPDTGDRFAADGAAPPA</sequence>
<gene>
    <name evidence="2" type="ORF">SE17_18210</name>
</gene>
<dbReference type="AlphaFoldDB" id="A0A0P9CZI4"/>
<reference evidence="2 3" key="1">
    <citation type="submission" date="2015-09" db="EMBL/GenBank/DDBJ databases">
        <title>Draft genome sequence of Kouleothrix aurantiaca JCM 19913.</title>
        <authorList>
            <person name="Hemp J."/>
        </authorList>
    </citation>
    <scope>NUCLEOTIDE SEQUENCE [LARGE SCALE GENOMIC DNA]</scope>
    <source>
        <strain evidence="2 3">COM-B</strain>
    </source>
</reference>
<accession>A0A0P9CZI4</accession>
<evidence type="ECO:0000313" key="2">
    <source>
        <dbReference type="EMBL" id="KPV51969.1"/>
    </source>
</evidence>
<protein>
    <submittedName>
        <fullName evidence="2">Uncharacterized protein</fullName>
    </submittedName>
</protein>
<evidence type="ECO:0000313" key="3">
    <source>
        <dbReference type="Proteomes" id="UP000050509"/>
    </source>
</evidence>
<name>A0A0P9CZI4_9CHLR</name>
<dbReference type="EMBL" id="LJCR01000708">
    <property type="protein sequence ID" value="KPV51969.1"/>
    <property type="molecule type" value="Genomic_DNA"/>
</dbReference>
<feature type="compositionally biased region" description="Basic and acidic residues" evidence="1">
    <location>
        <begin position="172"/>
        <end position="187"/>
    </location>
</feature>
<organism evidence="2 3">
    <name type="scientific">Kouleothrix aurantiaca</name>
    <dbReference type="NCBI Taxonomy" id="186479"/>
    <lineage>
        <taxon>Bacteria</taxon>
        <taxon>Bacillati</taxon>
        <taxon>Chloroflexota</taxon>
        <taxon>Chloroflexia</taxon>
        <taxon>Chloroflexales</taxon>
        <taxon>Roseiflexineae</taxon>
        <taxon>Roseiflexaceae</taxon>
        <taxon>Kouleothrix</taxon>
    </lineage>
</organism>
<evidence type="ECO:0000256" key="1">
    <source>
        <dbReference type="SAM" id="MobiDB-lite"/>
    </source>
</evidence>
<keyword evidence="3" id="KW-1185">Reference proteome</keyword>
<comment type="caution">
    <text evidence="2">The sequence shown here is derived from an EMBL/GenBank/DDBJ whole genome shotgun (WGS) entry which is preliminary data.</text>
</comment>
<feature type="region of interest" description="Disordered" evidence="1">
    <location>
        <begin position="172"/>
        <end position="195"/>
    </location>
</feature>